<feature type="transmembrane region" description="Helical" evidence="1">
    <location>
        <begin position="34"/>
        <end position="54"/>
    </location>
</feature>
<dbReference type="EMBL" id="CP095075">
    <property type="protein sequence ID" value="UOR13391.1"/>
    <property type="molecule type" value="Genomic_DNA"/>
</dbReference>
<evidence type="ECO:0000313" key="3">
    <source>
        <dbReference type="Proteomes" id="UP000830326"/>
    </source>
</evidence>
<dbReference type="RefSeq" id="WP_245035020.1">
    <property type="nucleotide sequence ID" value="NZ_CP095075.1"/>
</dbReference>
<organism evidence="2 3">
    <name type="scientific">Halobacillus amylolyticus</name>
    <dbReference type="NCBI Taxonomy" id="2932259"/>
    <lineage>
        <taxon>Bacteria</taxon>
        <taxon>Bacillati</taxon>
        <taxon>Bacillota</taxon>
        <taxon>Bacilli</taxon>
        <taxon>Bacillales</taxon>
        <taxon>Bacillaceae</taxon>
        <taxon>Halobacillus</taxon>
    </lineage>
</organism>
<sequence>MRVFFITWSVALAIGALTFFYQTKILTSPPVTLIEALITSTGALLSAVFFIWALKEAPKKYRIIISSVAIIFFIGALFLAIMNWFIVGNDEVPILLMDGASIVATGAVALYGGLKYLLKKEVGE</sequence>
<reference evidence="2" key="1">
    <citation type="submission" date="2022-04" db="EMBL/GenBank/DDBJ databases">
        <title>Halobacillus sp. isolated from saltern.</title>
        <authorList>
            <person name="Won M."/>
            <person name="Lee C.-M."/>
            <person name="Woen H.-Y."/>
            <person name="Kwon S.-W."/>
        </authorList>
    </citation>
    <scope>NUCLEOTIDE SEQUENCE</scope>
    <source>
        <strain evidence="2">SSHM10-5</strain>
    </source>
</reference>
<feature type="transmembrane region" description="Helical" evidence="1">
    <location>
        <begin position="61"/>
        <end position="86"/>
    </location>
</feature>
<keyword evidence="1" id="KW-1133">Transmembrane helix</keyword>
<name>A0ABY4HES1_9BACI</name>
<protein>
    <submittedName>
        <fullName evidence="2">Uncharacterized protein</fullName>
    </submittedName>
</protein>
<accession>A0ABY4HES1</accession>
<proteinExistence type="predicted"/>
<evidence type="ECO:0000256" key="1">
    <source>
        <dbReference type="SAM" id="Phobius"/>
    </source>
</evidence>
<feature type="transmembrane region" description="Helical" evidence="1">
    <location>
        <begin position="92"/>
        <end position="114"/>
    </location>
</feature>
<keyword evidence="3" id="KW-1185">Reference proteome</keyword>
<keyword evidence="1" id="KW-0472">Membrane</keyword>
<keyword evidence="1" id="KW-0812">Transmembrane</keyword>
<dbReference type="Proteomes" id="UP000830326">
    <property type="component" value="Chromosome"/>
</dbReference>
<evidence type="ECO:0000313" key="2">
    <source>
        <dbReference type="EMBL" id="UOR13391.1"/>
    </source>
</evidence>
<gene>
    <name evidence="2" type="ORF">MUO15_08020</name>
</gene>